<feature type="non-terminal residue" evidence="1">
    <location>
        <position position="93"/>
    </location>
</feature>
<dbReference type="EMBL" id="BARW01011477">
    <property type="protein sequence ID" value="GAI73684.1"/>
    <property type="molecule type" value="Genomic_DNA"/>
</dbReference>
<protein>
    <submittedName>
        <fullName evidence="1">Uncharacterized protein</fullName>
    </submittedName>
</protein>
<dbReference type="GO" id="GO:0016984">
    <property type="term" value="F:ribulose-bisphosphate carboxylase activity"/>
    <property type="evidence" value="ECO:0007669"/>
    <property type="project" value="InterPro"/>
</dbReference>
<accession>X1T0U0</accession>
<dbReference type="SUPFAM" id="SSF54966">
    <property type="entry name" value="RuBisCO, large subunit, small (N-terminal) domain"/>
    <property type="match status" value="1"/>
</dbReference>
<evidence type="ECO:0000313" key="1">
    <source>
        <dbReference type="EMBL" id="GAI73684.1"/>
    </source>
</evidence>
<dbReference type="InterPro" id="IPR036422">
    <property type="entry name" value="RuBisCO_lsu_N_sf"/>
</dbReference>
<dbReference type="GO" id="GO:0015977">
    <property type="term" value="P:carbon fixation"/>
    <property type="evidence" value="ECO:0007669"/>
    <property type="project" value="InterPro"/>
</dbReference>
<comment type="caution">
    <text evidence="1">The sequence shown here is derived from an EMBL/GenBank/DDBJ whole genome shotgun (WGS) entry which is preliminary data.</text>
</comment>
<name>X1T0U0_9ZZZZ</name>
<sequence>MSIESITATYLLTPKVESIERAADLLLAEMTSGMQYVSTRKGVEMYKCEDRLPYIDGLVKGEILSIQKKENNSFLVKLSFPVTNLDPVLGGIS</sequence>
<dbReference type="Gene3D" id="3.30.70.150">
    <property type="entry name" value="RuBisCO large subunit, N-terminal domain"/>
    <property type="match status" value="1"/>
</dbReference>
<organism evidence="1">
    <name type="scientific">marine sediment metagenome</name>
    <dbReference type="NCBI Taxonomy" id="412755"/>
    <lineage>
        <taxon>unclassified sequences</taxon>
        <taxon>metagenomes</taxon>
        <taxon>ecological metagenomes</taxon>
    </lineage>
</organism>
<gene>
    <name evidence="1" type="ORF">S12H4_22118</name>
</gene>
<dbReference type="AlphaFoldDB" id="X1T0U0"/>
<proteinExistence type="predicted"/>
<reference evidence="1" key="1">
    <citation type="journal article" date="2014" name="Front. Microbiol.">
        <title>High frequency of phylogenetically diverse reductive dehalogenase-homologous genes in deep subseafloor sedimentary metagenomes.</title>
        <authorList>
            <person name="Kawai M."/>
            <person name="Futagami T."/>
            <person name="Toyoda A."/>
            <person name="Takaki Y."/>
            <person name="Nishi S."/>
            <person name="Hori S."/>
            <person name="Arai W."/>
            <person name="Tsubouchi T."/>
            <person name="Morono Y."/>
            <person name="Uchiyama I."/>
            <person name="Ito T."/>
            <person name="Fujiyama A."/>
            <person name="Inagaki F."/>
            <person name="Takami H."/>
        </authorList>
    </citation>
    <scope>NUCLEOTIDE SEQUENCE</scope>
    <source>
        <strain evidence="1">Expedition CK06-06</strain>
    </source>
</reference>